<keyword evidence="2" id="KW-1185">Reference proteome</keyword>
<name>A0A814XUV2_ADIRI</name>
<organism evidence="1 2">
    <name type="scientific">Adineta ricciae</name>
    <name type="common">Rotifer</name>
    <dbReference type="NCBI Taxonomy" id="249248"/>
    <lineage>
        <taxon>Eukaryota</taxon>
        <taxon>Metazoa</taxon>
        <taxon>Spiralia</taxon>
        <taxon>Gnathifera</taxon>
        <taxon>Rotifera</taxon>
        <taxon>Eurotatoria</taxon>
        <taxon>Bdelloidea</taxon>
        <taxon>Adinetida</taxon>
        <taxon>Adinetidae</taxon>
        <taxon>Adineta</taxon>
    </lineage>
</organism>
<evidence type="ECO:0000313" key="2">
    <source>
        <dbReference type="Proteomes" id="UP000663828"/>
    </source>
</evidence>
<dbReference type="AlphaFoldDB" id="A0A814XUV2"/>
<comment type="caution">
    <text evidence="1">The sequence shown here is derived from an EMBL/GenBank/DDBJ whole genome shotgun (WGS) entry which is preliminary data.</text>
</comment>
<evidence type="ECO:0000313" key="1">
    <source>
        <dbReference type="EMBL" id="CAF1220610.1"/>
    </source>
</evidence>
<protein>
    <submittedName>
        <fullName evidence="1">Uncharacterized protein</fullName>
    </submittedName>
</protein>
<gene>
    <name evidence="1" type="ORF">XAT740_LOCUS24688</name>
</gene>
<sequence length="78" mass="9032">MTLELEYSPSNLAFYTTWWLTSKSSNFCLKSEEKCVTFPQIVEKPEPKRLYEINIVFPKQFNGGNESLVYSYVLSAVP</sequence>
<dbReference type="Proteomes" id="UP000663828">
    <property type="component" value="Unassembled WGS sequence"/>
</dbReference>
<dbReference type="EMBL" id="CAJNOR010001924">
    <property type="protein sequence ID" value="CAF1220610.1"/>
    <property type="molecule type" value="Genomic_DNA"/>
</dbReference>
<reference evidence="1" key="1">
    <citation type="submission" date="2021-02" db="EMBL/GenBank/DDBJ databases">
        <authorList>
            <person name="Nowell W R."/>
        </authorList>
    </citation>
    <scope>NUCLEOTIDE SEQUENCE</scope>
</reference>
<proteinExistence type="predicted"/>
<accession>A0A814XUV2</accession>